<dbReference type="AlphaFoldDB" id="A0A101JQX8"/>
<protein>
    <submittedName>
        <fullName evidence="2">Uncharacterized protein</fullName>
    </submittedName>
</protein>
<evidence type="ECO:0000313" key="2">
    <source>
        <dbReference type="EMBL" id="KUL31460.1"/>
    </source>
</evidence>
<evidence type="ECO:0000256" key="1">
    <source>
        <dbReference type="SAM" id="MobiDB-lite"/>
    </source>
</evidence>
<sequence>MSTRALPYRTTNGQVTAESWTTDDGSPLGGFLPSWDYTSVLRYTRRIRIDVPAVIQQCGLSQGTLLAVNVRYWPTTSLIRRTALHLSLEKRDAGTDIEKVVEVLISSEDLAGAVVLETTLVVEAGAPDAQPFTARRPGSVLWSDQHTVRLEGGAGLLPVAPVSFKEQGLPAEAAWYISVDSAEWGSAAMGNLLVLINDDNPHVKAALSAPHSAETAVLWDALTVDLVCDLVGRALEDDEFTHWPTDEPREPGEEITTAALVHALIRGFLRMPAETLEEAIERIRDERRRDPSRMRATAQNSLRFPGGHVA</sequence>
<proteinExistence type="predicted"/>
<dbReference type="Proteomes" id="UP000053244">
    <property type="component" value="Unassembled WGS sequence"/>
</dbReference>
<name>A0A101JQX8_9ACTN</name>
<feature type="region of interest" description="Disordered" evidence="1">
    <location>
        <begin position="287"/>
        <end position="310"/>
    </location>
</feature>
<comment type="caution">
    <text evidence="2">The sequence shown here is derived from an EMBL/GenBank/DDBJ whole genome shotgun (WGS) entry which is preliminary data.</text>
</comment>
<gene>
    <name evidence="2" type="ORF">ADL15_22265</name>
</gene>
<dbReference type="RefSeq" id="WP_067694409.1">
    <property type="nucleotide sequence ID" value="NZ_LLZH01000212.1"/>
</dbReference>
<dbReference type="OrthoDB" id="4396369at2"/>
<keyword evidence="3" id="KW-1185">Reference proteome</keyword>
<accession>A0A101JQX8</accession>
<evidence type="ECO:0000313" key="3">
    <source>
        <dbReference type="Proteomes" id="UP000053244"/>
    </source>
</evidence>
<dbReference type="EMBL" id="LLZH01000212">
    <property type="protein sequence ID" value="KUL31460.1"/>
    <property type="molecule type" value="Genomic_DNA"/>
</dbReference>
<organism evidence="2 3">
    <name type="scientific">Actinoplanes awajinensis subsp. mycoplanecinus</name>
    <dbReference type="NCBI Taxonomy" id="135947"/>
    <lineage>
        <taxon>Bacteria</taxon>
        <taxon>Bacillati</taxon>
        <taxon>Actinomycetota</taxon>
        <taxon>Actinomycetes</taxon>
        <taxon>Micromonosporales</taxon>
        <taxon>Micromonosporaceae</taxon>
        <taxon>Actinoplanes</taxon>
    </lineage>
</organism>
<reference evidence="2 3" key="1">
    <citation type="submission" date="2015-10" db="EMBL/GenBank/DDBJ databases">
        <authorList>
            <person name="Gilbert D.G."/>
        </authorList>
    </citation>
    <scope>NUCLEOTIDE SEQUENCE [LARGE SCALE GENOMIC DNA]</scope>
    <source>
        <strain evidence="2 3">NRRL B-16712</strain>
    </source>
</reference>